<proteinExistence type="predicted"/>
<feature type="domain" description="HTH marR-type" evidence="1">
    <location>
        <begin position="24"/>
        <end position="153"/>
    </location>
</feature>
<dbReference type="GO" id="GO:0006950">
    <property type="term" value="P:response to stress"/>
    <property type="evidence" value="ECO:0007669"/>
    <property type="project" value="TreeGrafter"/>
</dbReference>
<reference evidence="2 3" key="1">
    <citation type="submission" date="2019-11" db="EMBL/GenBank/DDBJ databases">
        <authorList>
            <person name="Zheng R.K."/>
            <person name="Sun C.M."/>
        </authorList>
    </citation>
    <scope>NUCLEOTIDE SEQUENCE [LARGE SCALE GENOMIC DNA]</scope>
    <source>
        <strain evidence="2 3">SRB007</strain>
    </source>
</reference>
<organism evidence="2 3">
    <name type="scientific">Pseudodesulfovibrio cashew</name>
    <dbReference type="NCBI Taxonomy" id="2678688"/>
    <lineage>
        <taxon>Bacteria</taxon>
        <taxon>Pseudomonadati</taxon>
        <taxon>Thermodesulfobacteriota</taxon>
        <taxon>Desulfovibrionia</taxon>
        <taxon>Desulfovibrionales</taxon>
        <taxon>Desulfovibrionaceae</taxon>
    </lineage>
</organism>
<dbReference type="PANTHER" id="PTHR33164">
    <property type="entry name" value="TRANSCRIPTIONAL REGULATOR, MARR FAMILY"/>
    <property type="match status" value="1"/>
</dbReference>
<dbReference type="Pfam" id="PF12802">
    <property type="entry name" value="MarR_2"/>
    <property type="match status" value="1"/>
</dbReference>
<dbReference type="SMART" id="SM00347">
    <property type="entry name" value="HTH_MARR"/>
    <property type="match status" value="1"/>
</dbReference>
<evidence type="ECO:0000313" key="3">
    <source>
        <dbReference type="Proteomes" id="UP000428328"/>
    </source>
</evidence>
<keyword evidence="3" id="KW-1185">Reference proteome</keyword>
<dbReference type="SUPFAM" id="SSF46785">
    <property type="entry name" value="Winged helix' DNA-binding domain"/>
    <property type="match status" value="1"/>
</dbReference>
<dbReference type="PROSITE" id="PS50995">
    <property type="entry name" value="HTH_MARR_2"/>
    <property type="match status" value="1"/>
</dbReference>
<evidence type="ECO:0000259" key="1">
    <source>
        <dbReference type="PROSITE" id="PS50995"/>
    </source>
</evidence>
<dbReference type="InterPro" id="IPR000835">
    <property type="entry name" value="HTH_MarR-typ"/>
</dbReference>
<accession>A0A6I6JJ43</accession>
<gene>
    <name evidence="2" type="ORF">GM415_13450</name>
</gene>
<dbReference type="EMBL" id="CP046400">
    <property type="protein sequence ID" value="QGY41090.1"/>
    <property type="molecule type" value="Genomic_DNA"/>
</dbReference>
<dbReference type="PANTHER" id="PTHR33164:SF43">
    <property type="entry name" value="HTH-TYPE TRANSCRIPTIONAL REPRESSOR YETL"/>
    <property type="match status" value="1"/>
</dbReference>
<dbReference type="Proteomes" id="UP000428328">
    <property type="component" value="Chromosome"/>
</dbReference>
<evidence type="ECO:0000313" key="2">
    <source>
        <dbReference type="EMBL" id="QGY41090.1"/>
    </source>
</evidence>
<dbReference type="InterPro" id="IPR036390">
    <property type="entry name" value="WH_DNA-bd_sf"/>
</dbReference>
<dbReference type="InterPro" id="IPR039422">
    <property type="entry name" value="MarR/SlyA-like"/>
</dbReference>
<name>A0A6I6JJ43_9BACT</name>
<dbReference type="KEGG" id="psel:GM415_13450"/>
<dbReference type="Gene3D" id="1.10.10.10">
    <property type="entry name" value="Winged helix-like DNA-binding domain superfamily/Winged helix DNA-binding domain"/>
    <property type="match status" value="1"/>
</dbReference>
<sequence>MMYKVNTMNKDEQHMLPQRDVAEFQDLIESLFQCCRERQQYQSERFGLPDAELRCLLLFRNERYLTAKSIAERLHVAKSRVTKIVSSLVRKDFVESTDDPVDSRVKLLSLTRSGEKLLAEVLTFHSEVHRAILGRFTDEQRAMLLGSMSLLGRHMKSVRDLME</sequence>
<dbReference type="GO" id="GO:0003700">
    <property type="term" value="F:DNA-binding transcription factor activity"/>
    <property type="evidence" value="ECO:0007669"/>
    <property type="project" value="InterPro"/>
</dbReference>
<dbReference type="AlphaFoldDB" id="A0A6I6JJ43"/>
<protein>
    <submittedName>
        <fullName evidence="2">MarR family transcriptional regulator</fullName>
    </submittedName>
</protein>
<dbReference type="InterPro" id="IPR036388">
    <property type="entry name" value="WH-like_DNA-bd_sf"/>
</dbReference>